<dbReference type="PANTHER" id="PTHR10465">
    <property type="entry name" value="TRANSMEMBRANE GTPASE FZO1"/>
    <property type="match status" value="1"/>
</dbReference>
<evidence type="ECO:0000256" key="6">
    <source>
        <dbReference type="SAM" id="MobiDB-lite"/>
    </source>
</evidence>
<name>A0ABV5T660_9MICO</name>
<feature type="domain" description="Dynamin N-terminal" evidence="7">
    <location>
        <begin position="44"/>
        <end position="158"/>
    </location>
</feature>
<evidence type="ECO:0000313" key="9">
    <source>
        <dbReference type="Proteomes" id="UP001589611"/>
    </source>
</evidence>
<dbReference type="SUPFAM" id="SSF52540">
    <property type="entry name" value="P-loop containing nucleoside triphosphate hydrolases"/>
    <property type="match status" value="1"/>
</dbReference>
<organism evidence="8 9">
    <name type="scientific">Microbacterium terregens</name>
    <dbReference type="NCBI Taxonomy" id="69363"/>
    <lineage>
        <taxon>Bacteria</taxon>
        <taxon>Bacillati</taxon>
        <taxon>Actinomycetota</taxon>
        <taxon>Actinomycetes</taxon>
        <taxon>Micrococcales</taxon>
        <taxon>Microbacteriaceae</taxon>
        <taxon>Microbacterium</taxon>
    </lineage>
</organism>
<dbReference type="RefSeq" id="WP_344711927.1">
    <property type="nucleotide sequence ID" value="NZ_BAAAWH010000001.1"/>
</dbReference>
<evidence type="ECO:0000256" key="1">
    <source>
        <dbReference type="ARBA" id="ARBA00004370"/>
    </source>
</evidence>
<evidence type="ECO:0000256" key="2">
    <source>
        <dbReference type="ARBA" id="ARBA00022741"/>
    </source>
</evidence>
<keyword evidence="3" id="KW-0378">Hydrolase</keyword>
<dbReference type="Pfam" id="PF00350">
    <property type="entry name" value="Dynamin_N"/>
    <property type="match status" value="1"/>
</dbReference>
<dbReference type="InterPro" id="IPR027094">
    <property type="entry name" value="Mitofusin_fam"/>
</dbReference>
<dbReference type="InterPro" id="IPR027417">
    <property type="entry name" value="P-loop_NTPase"/>
</dbReference>
<dbReference type="InterPro" id="IPR045063">
    <property type="entry name" value="Dynamin_N"/>
</dbReference>
<gene>
    <name evidence="8" type="ORF">ACFFPJ_15145</name>
</gene>
<keyword evidence="5" id="KW-0472">Membrane</keyword>
<keyword evidence="2" id="KW-0547">Nucleotide-binding</keyword>
<dbReference type="Proteomes" id="UP001589611">
    <property type="component" value="Unassembled WGS sequence"/>
</dbReference>
<dbReference type="Gene3D" id="3.40.50.300">
    <property type="entry name" value="P-loop containing nucleotide triphosphate hydrolases"/>
    <property type="match status" value="1"/>
</dbReference>
<keyword evidence="4" id="KW-0342">GTP-binding</keyword>
<evidence type="ECO:0000256" key="5">
    <source>
        <dbReference type="ARBA" id="ARBA00023136"/>
    </source>
</evidence>
<comment type="caution">
    <text evidence="8">The sequence shown here is derived from an EMBL/GenBank/DDBJ whole genome shotgun (WGS) entry which is preliminary data.</text>
</comment>
<evidence type="ECO:0000256" key="3">
    <source>
        <dbReference type="ARBA" id="ARBA00022801"/>
    </source>
</evidence>
<dbReference type="EMBL" id="JBHMBE010000006">
    <property type="protein sequence ID" value="MFB9647131.1"/>
    <property type="molecule type" value="Genomic_DNA"/>
</dbReference>
<proteinExistence type="predicted"/>
<feature type="region of interest" description="Disordered" evidence="6">
    <location>
        <begin position="491"/>
        <end position="545"/>
    </location>
</feature>
<evidence type="ECO:0000313" key="8">
    <source>
        <dbReference type="EMBL" id="MFB9647131.1"/>
    </source>
</evidence>
<protein>
    <submittedName>
        <fullName evidence="8">Dynamin family protein</fullName>
    </submittedName>
</protein>
<sequence length="545" mass="58754">MSTTVRDEASDLIQSAFAVYEDDPAATGTLQDLDRRLREPLRLALAGMVKAGKSTLLNAMLGEQIAPTDAGECTRVVTWYRYSATPYVTLHPREGEPRRMPVKREGGKLVLTLDGIPAEDVKFIDVGWPSAGLQSVILIDTPGIASLSQETSARSTTFLTPDESPSSADAIVYLLRHLHASDVKFLEAFRDTAAGVSQTVNAVGVLSRADEVGSGRIDSLLSAGRVARRYERDGDLGSLALGVTPVAGLLAEGARTLREKEFAAFRELAALDKPSRDRLLISADRFVRASDVTTLSEEARRDLLERFGMFGVRLATTLVRGGASDSSQLAERLVQQSGLNELNQVVRNQFRTRADALKVRGVLDGLEKLVREKPRAGTQSLVDGIERIYATAHTLRELSLLARMRAAELPLSKDDAVLAERIVGGKGTPITARLGADEGAAPVVLRQLIDHQLIHWRTLAQSPLTERATTEVCRVVIRSLEEMASELGTAGFSGGAATHVDAPSGPGDGGGQSADEQPEQREAELDDEQLAQEFSVAPGSHKLQR</sequence>
<keyword evidence="9" id="KW-1185">Reference proteome</keyword>
<comment type="subcellular location">
    <subcellularLocation>
        <location evidence="1">Membrane</location>
    </subcellularLocation>
</comment>
<evidence type="ECO:0000259" key="7">
    <source>
        <dbReference type="Pfam" id="PF00350"/>
    </source>
</evidence>
<evidence type="ECO:0000256" key="4">
    <source>
        <dbReference type="ARBA" id="ARBA00023134"/>
    </source>
</evidence>
<accession>A0ABV5T660</accession>
<dbReference type="PANTHER" id="PTHR10465:SF0">
    <property type="entry name" value="SARCALUMENIN"/>
    <property type="match status" value="1"/>
</dbReference>
<reference evidence="8 9" key="1">
    <citation type="submission" date="2024-09" db="EMBL/GenBank/DDBJ databases">
        <authorList>
            <person name="Sun Q."/>
            <person name="Mori K."/>
        </authorList>
    </citation>
    <scope>NUCLEOTIDE SEQUENCE [LARGE SCALE GENOMIC DNA]</scope>
    <source>
        <strain evidence="8 9">JCM 1342</strain>
    </source>
</reference>